<comment type="caution">
    <text evidence="3">The sequence shown here is derived from an EMBL/GenBank/DDBJ whole genome shotgun (WGS) entry which is preliminary data.</text>
</comment>
<reference evidence="3 4" key="1">
    <citation type="journal article" date="2011" name="J. Bacteriol.">
        <title>Genome sequence of Chthoniobacter flavus Ellin428, an aerobic heterotrophic soil bacterium.</title>
        <authorList>
            <person name="Kant R."/>
            <person name="van Passel M.W."/>
            <person name="Palva A."/>
            <person name="Lucas S."/>
            <person name="Lapidus A."/>
            <person name="Glavina Del Rio T."/>
            <person name="Dalin E."/>
            <person name="Tice H."/>
            <person name="Bruce D."/>
            <person name="Goodwin L."/>
            <person name="Pitluck S."/>
            <person name="Larimer F.W."/>
            <person name="Land M.L."/>
            <person name="Hauser L."/>
            <person name="Sangwan P."/>
            <person name="de Vos W.M."/>
            <person name="Janssen P.H."/>
            <person name="Smidt H."/>
        </authorList>
    </citation>
    <scope>NUCLEOTIDE SEQUENCE [LARGE SCALE GENOMIC DNA]</scope>
    <source>
        <strain evidence="3 4">Ellin428</strain>
    </source>
</reference>
<sequence precursor="true">MFSRQRCLNWLSAFVLSASLFLVSDGQKCAAQDNGAPVVDRPEEEIKSFRLKVVNLFKASDFRGLEDMVAEVRSGPPLFATGNTRLYRFYTVMEPGSKEGEDVWQRDEAAYQAWEKAFPKSITARIAHANFLTSYAWKARGSDWGSNVTDEGWKVFGQRLDAAEKILAEAREMQPRCPMWWYVEMTVALGQGWSRSQEARLFAEAKKFFPQFYGYDMAHAHYLLPRWYGEEGDWEKSAEEEAQKPEGLGAEGYARVVGSLTGYYGNIFRESHASWPKTREGYEQICKKYPDSLSSRAVFFRMACLAGDRGLAQQTPQGTERLCGAGHVARLIRVFQELGAHRRTSRRRITFQASISGTAVTSRSARSDNARRGVTYSERFVGRRSSPPRADE</sequence>
<gene>
    <name evidence="3" type="ORF">CfE428DRAFT_0739</name>
</gene>
<keyword evidence="2" id="KW-0732">Signal</keyword>
<dbReference type="RefSeq" id="WP_006978066.1">
    <property type="nucleotide sequence ID" value="NZ_ABVL01000002.1"/>
</dbReference>
<evidence type="ECO:0000256" key="2">
    <source>
        <dbReference type="SAM" id="SignalP"/>
    </source>
</evidence>
<feature type="region of interest" description="Disordered" evidence="1">
    <location>
        <begin position="362"/>
        <end position="392"/>
    </location>
</feature>
<keyword evidence="4" id="KW-1185">Reference proteome</keyword>
<proteinExistence type="predicted"/>
<dbReference type="AlphaFoldDB" id="B4CVQ2"/>
<dbReference type="STRING" id="497964.CfE428DRAFT_0739"/>
<evidence type="ECO:0000256" key="1">
    <source>
        <dbReference type="SAM" id="MobiDB-lite"/>
    </source>
</evidence>
<protein>
    <submittedName>
        <fullName evidence="3">Uncharacterized protein</fullName>
    </submittedName>
</protein>
<feature type="chain" id="PRO_5002800142" evidence="2">
    <location>
        <begin position="31"/>
        <end position="392"/>
    </location>
</feature>
<organism evidence="3 4">
    <name type="scientific">Chthoniobacter flavus Ellin428</name>
    <dbReference type="NCBI Taxonomy" id="497964"/>
    <lineage>
        <taxon>Bacteria</taxon>
        <taxon>Pseudomonadati</taxon>
        <taxon>Verrucomicrobiota</taxon>
        <taxon>Spartobacteria</taxon>
        <taxon>Chthoniobacterales</taxon>
        <taxon>Chthoniobacteraceae</taxon>
        <taxon>Chthoniobacter</taxon>
    </lineage>
</organism>
<feature type="signal peptide" evidence="2">
    <location>
        <begin position="1"/>
        <end position="30"/>
    </location>
</feature>
<evidence type="ECO:0000313" key="4">
    <source>
        <dbReference type="Proteomes" id="UP000005824"/>
    </source>
</evidence>
<evidence type="ECO:0000313" key="3">
    <source>
        <dbReference type="EMBL" id="EDY21494.1"/>
    </source>
</evidence>
<dbReference type="EMBL" id="ABVL01000002">
    <property type="protein sequence ID" value="EDY21494.1"/>
    <property type="molecule type" value="Genomic_DNA"/>
</dbReference>
<dbReference type="Proteomes" id="UP000005824">
    <property type="component" value="Unassembled WGS sequence"/>
</dbReference>
<name>B4CVQ2_9BACT</name>
<accession>B4CVQ2</accession>
<dbReference type="InParanoid" id="B4CVQ2"/>
<dbReference type="eggNOG" id="COG2319">
    <property type="taxonomic scope" value="Bacteria"/>
</dbReference>